<gene>
    <name evidence="11" type="ORF">FRX57_00140</name>
</gene>
<dbReference type="InterPro" id="IPR048466">
    <property type="entry name" value="DNA_pol3_delta-like_C"/>
</dbReference>
<dbReference type="SUPFAM" id="SSF52540">
    <property type="entry name" value="P-loop containing nucleoside triphosphate hydrolases"/>
    <property type="match status" value="1"/>
</dbReference>
<keyword evidence="3" id="KW-0808">Transferase</keyword>
<dbReference type="Proteomes" id="UP000317430">
    <property type="component" value="Unassembled WGS sequence"/>
</dbReference>
<dbReference type="RefSeq" id="WP_146565462.1">
    <property type="nucleotide sequence ID" value="NZ_VOHL01000001.1"/>
</dbReference>
<dbReference type="PANTHER" id="PTHR34388">
    <property type="entry name" value="DNA POLYMERASE III SUBUNIT DELTA"/>
    <property type="match status" value="1"/>
</dbReference>
<evidence type="ECO:0000256" key="6">
    <source>
        <dbReference type="ARBA" id="ARBA00022932"/>
    </source>
</evidence>
<evidence type="ECO:0000256" key="4">
    <source>
        <dbReference type="ARBA" id="ARBA00022695"/>
    </source>
</evidence>
<accession>A0A5C5SFE3</accession>
<evidence type="ECO:0000256" key="1">
    <source>
        <dbReference type="ARBA" id="ARBA00012417"/>
    </source>
</evidence>
<dbReference type="GO" id="GO:0009360">
    <property type="term" value="C:DNA polymerase III complex"/>
    <property type="evidence" value="ECO:0007669"/>
    <property type="project" value="InterPro"/>
</dbReference>
<reference evidence="11 12" key="1">
    <citation type="submission" date="2019-08" db="EMBL/GenBank/DDBJ databases">
        <authorList>
            <person name="Lei W."/>
        </authorList>
    </citation>
    <scope>NUCLEOTIDE SEQUENCE [LARGE SCALE GENOMIC DNA]</scope>
    <source>
        <strain evidence="11 12">CCUG 66496</strain>
    </source>
</reference>
<dbReference type="GO" id="GO:0006261">
    <property type="term" value="P:DNA-templated DNA replication"/>
    <property type="evidence" value="ECO:0007669"/>
    <property type="project" value="TreeGrafter"/>
</dbReference>
<evidence type="ECO:0000259" key="9">
    <source>
        <dbReference type="Pfam" id="PF06144"/>
    </source>
</evidence>
<name>A0A5C5SFE3_9STRE</name>
<dbReference type="Pfam" id="PF06144">
    <property type="entry name" value="DNA_pol3_delta"/>
    <property type="match status" value="1"/>
</dbReference>
<dbReference type="Gene3D" id="3.40.50.300">
    <property type="entry name" value="P-loop containing nucleotide triphosphate hydrolases"/>
    <property type="match status" value="1"/>
</dbReference>
<dbReference type="OrthoDB" id="9775929at2"/>
<evidence type="ECO:0000256" key="5">
    <source>
        <dbReference type="ARBA" id="ARBA00022705"/>
    </source>
</evidence>
<dbReference type="EMBL" id="VOHL01000001">
    <property type="protein sequence ID" value="TWS98671.1"/>
    <property type="molecule type" value="Genomic_DNA"/>
</dbReference>
<dbReference type="PANTHER" id="PTHR34388:SF1">
    <property type="entry name" value="DNA POLYMERASE III SUBUNIT DELTA"/>
    <property type="match status" value="1"/>
</dbReference>
<keyword evidence="4" id="KW-0548">Nucleotidyltransferase</keyword>
<evidence type="ECO:0000256" key="2">
    <source>
        <dbReference type="ARBA" id="ARBA00017703"/>
    </source>
</evidence>
<sequence>MIVIETVKQLSRATLPQILVLAGDDSGQYRDSKSALFEAVGFDPSDLTYSYFDLEESSFEEAALDLESLPFFADEKVVILDNLSDITTDKKKVLDDAQLKQFEDYLLQPVASTRLIICAPGKLDGKRRLVKLLKRDALVLEANSLKEQELRQYLERLAQKRQLTFAAGALEDLLIKSNFDFSESLKNLAFLETYKGREVIEQADIIEAIPKSLQDNIFDLTQYVLTGKLAEARELSRDLSLQGEDVIKLLAIMLGQLRFWLQVKLLAQANKSEAQLVADLSDYLGRRVNPYQVKFALRDSKALSLAFLKKALVILIDTDYQIKTGRYDKDYLFDLALLKLTYEKNG</sequence>
<dbReference type="AlphaFoldDB" id="A0A5C5SFE3"/>
<dbReference type="Pfam" id="PF21694">
    <property type="entry name" value="DNA_pol3_delta_C"/>
    <property type="match status" value="1"/>
</dbReference>
<dbReference type="SUPFAM" id="SSF48019">
    <property type="entry name" value="post-AAA+ oligomerization domain-like"/>
    <property type="match status" value="1"/>
</dbReference>
<dbReference type="GO" id="GO:0003887">
    <property type="term" value="F:DNA-directed DNA polymerase activity"/>
    <property type="evidence" value="ECO:0007669"/>
    <property type="project" value="UniProtKB-KW"/>
</dbReference>
<keyword evidence="6" id="KW-0239">DNA-directed DNA polymerase</keyword>
<dbReference type="GO" id="GO:0003677">
    <property type="term" value="F:DNA binding"/>
    <property type="evidence" value="ECO:0007669"/>
    <property type="project" value="InterPro"/>
</dbReference>
<keyword evidence="12" id="KW-1185">Reference proteome</keyword>
<comment type="catalytic activity">
    <reaction evidence="8">
        <text>DNA(n) + a 2'-deoxyribonucleoside 5'-triphosphate = DNA(n+1) + diphosphate</text>
        <dbReference type="Rhea" id="RHEA:22508"/>
        <dbReference type="Rhea" id="RHEA-COMP:17339"/>
        <dbReference type="Rhea" id="RHEA-COMP:17340"/>
        <dbReference type="ChEBI" id="CHEBI:33019"/>
        <dbReference type="ChEBI" id="CHEBI:61560"/>
        <dbReference type="ChEBI" id="CHEBI:173112"/>
        <dbReference type="EC" id="2.7.7.7"/>
    </reaction>
</comment>
<proteinExistence type="inferred from homology"/>
<dbReference type="Gene3D" id="1.20.272.10">
    <property type="match status" value="1"/>
</dbReference>
<evidence type="ECO:0000259" key="10">
    <source>
        <dbReference type="Pfam" id="PF21694"/>
    </source>
</evidence>
<dbReference type="InterPro" id="IPR008921">
    <property type="entry name" value="DNA_pol3_clamp-load_cplx_C"/>
</dbReference>
<evidence type="ECO:0000256" key="7">
    <source>
        <dbReference type="ARBA" id="ARBA00034754"/>
    </source>
</evidence>
<evidence type="ECO:0000256" key="3">
    <source>
        <dbReference type="ARBA" id="ARBA00022679"/>
    </source>
</evidence>
<comment type="caution">
    <text evidence="11">The sequence shown here is derived from an EMBL/GenBank/DDBJ whole genome shotgun (WGS) entry which is preliminary data.</text>
</comment>
<dbReference type="NCBIfam" id="TIGR01128">
    <property type="entry name" value="holA"/>
    <property type="match status" value="1"/>
</dbReference>
<feature type="domain" description="DNA polymerase III delta subunit-like C-terminal" evidence="10">
    <location>
        <begin position="214"/>
        <end position="340"/>
    </location>
</feature>
<evidence type="ECO:0000313" key="11">
    <source>
        <dbReference type="EMBL" id="TWS98671.1"/>
    </source>
</evidence>
<dbReference type="InterPro" id="IPR005790">
    <property type="entry name" value="DNA_polIII_delta"/>
</dbReference>
<comment type="similarity">
    <text evidence="7">Belongs to the DNA polymerase HolA subunit family.</text>
</comment>
<dbReference type="EC" id="2.7.7.7" evidence="1"/>
<evidence type="ECO:0000256" key="8">
    <source>
        <dbReference type="ARBA" id="ARBA00049244"/>
    </source>
</evidence>
<evidence type="ECO:0000313" key="12">
    <source>
        <dbReference type="Proteomes" id="UP000317430"/>
    </source>
</evidence>
<organism evidence="11 12">
    <name type="scientific">Streptococcus cuniculipharyngis</name>
    <dbReference type="NCBI Taxonomy" id="1562651"/>
    <lineage>
        <taxon>Bacteria</taxon>
        <taxon>Bacillati</taxon>
        <taxon>Bacillota</taxon>
        <taxon>Bacilli</taxon>
        <taxon>Lactobacillales</taxon>
        <taxon>Streptococcaceae</taxon>
        <taxon>Streptococcus</taxon>
    </lineage>
</organism>
<protein>
    <recommendedName>
        <fullName evidence="2">DNA polymerase III subunit delta</fullName>
        <ecNumber evidence="1">2.7.7.7</ecNumber>
    </recommendedName>
</protein>
<keyword evidence="5" id="KW-0235">DNA replication</keyword>
<dbReference type="InterPro" id="IPR010372">
    <property type="entry name" value="DNA_pol3_delta_N"/>
</dbReference>
<dbReference type="InterPro" id="IPR027417">
    <property type="entry name" value="P-loop_NTPase"/>
</dbReference>
<feature type="domain" description="DNA polymerase III delta N-terminal" evidence="9">
    <location>
        <begin position="20"/>
        <end position="142"/>
    </location>
</feature>